<reference evidence="13 14" key="1">
    <citation type="submission" date="2016-11" db="EMBL/GenBank/DDBJ databases">
        <authorList>
            <person name="Jaros S."/>
            <person name="Januszkiewicz K."/>
            <person name="Wedrychowicz H."/>
        </authorList>
    </citation>
    <scope>NUCLEOTIDE SEQUENCE [LARGE SCALE GENOMIC DNA]</scope>
    <source>
        <strain evidence="13 14">DSM 27406</strain>
    </source>
</reference>
<dbReference type="InterPro" id="IPR006121">
    <property type="entry name" value="HMA_dom"/>
</dbReference>
<dbReference type="InterPro" id="IPR027256">
    <property type="entry name" value="P-typ_ATPase_IB"/>
</dbReference>
<dbReference type="Pfam" id="PF00122">
    <property type="entry name" value="E1-E2_ATPase"/>
    <property type="match status" value="1"/>
</dbReference>
<dbReference type="STRING" id="1419482.SAMN05444266_10779"/>
<dbReference type="GO" id="GO:0012505">
    <property type="term" value="C:endomembrane system"/>
    <property type="evidence" value="ECO:0007669"/>
    <property type="project" value="UniProtKB-SubCell"/>
</dbReference>
<dbReference type="PANTHER" id="PTHR43520:SF8">
    <property type="entry name" value="P-TYPE CU(+) TRANSPORTER"/>
    <property type="match status" value="1"/>
</dbReference>
<dbReference type="InterPro" id="IPR018303">
    <property type="entry name" value="ATPase_P-typ_P_site"/>
</dbReference>
<dbReference type="SUPFAM" id="SSF55008">
    <property type="entry name" value="HMA, heavy metal-associated domain"/>
    <property type="match status" value="1"/>
</dbReference>
<evidence type="ECO:0000256" key="10">
    <source>
        <dbReference type="RuleBase" id="RU362081"/>
    </source>
</evidence>
<evidence type="ECO:0000259" key="11">
    <source>
        <dbReference type="Pfam" id="PF00122"/>
    </source>
</evidence>
<dbReference type="GO" id="GO:0043682">
    <property type="term" value="F:P-type divalent copper transporter activity"/>
    <property type="evidence" value="ECO:0007669"/>
    <property type="project" value="TreeGrafter"/>
</dbReference>
<dbReference type="PRINTS" id="PR00119">
    <property type="entry name" value="CATATPASE"/>
</dbReference>
<dbReference type="Gene3D" id="3.40.50.1000">
    <property type="entry name" value="HAD superfamily/HAD-like"/>
    <property type="match status" value="1"/>
</dbReference>
<dbReference type="PANTHER" id="PTHR43520">
    <property type="entry name" value="ATP7, ISOFORM B"/>
    <property type="match status" value="1"/>
</dbReference>
<dbReference type="GO" id="GO:0005507">
    <property type="term" value="F:copper ion binding"/>
    <property type="evidence" value="ECO:0007669"/>
    <property type="project" value="TreeGrafter"/>
</dbReference>
<dbReference type="InterPro" id="IPR023214">
    <property type="entry name" value="HAD_sf"/>
</dbReference>
<dbReference type="GO" id="GO:0016887">
    <property type="term" value="F:ATP hydrolysis activity"/>
    <property type="evidence" value="ECO:0007669"/>
    <property type="project" value="InterPro"/>
</dbReference>
<dbReference type="InterPro" id="IPR008250">
    <property type="entry name" value="ATPase_P-typ_transduc_dom_A_sf"/>
</dbReference>
<dbReference type="SUPFAM" id="SSF81653">
    <property type="entry name" value="Calcium ATPase, transduction domain A"/>
    <property type="match status" value="1"/>
</dbReference>
<dbReference type="InterPro" id="IPR023299">
    <property type="entry name" value="ATPase_P-typ_cyto_dom_N"/>
</dbReference>
<dbReference type="Gene3D" id="3.40.1110.10">
    <property type="entry name" value="Calcium-transporting ATPase, cytoplasmic domain N"/>
    <property type="match status" value="1"/>
</dbReference>
<feature type="transmembrane region" description="Helical" evidence="10">
    <location>
        <begin position="101"/>
        <end position="121"/>
    </location>
</feature>
<dbReference type="SUPFAM" id="SSF56784">
    <property type="entry name" value="HAD-like"/>
    <property type="match status" value="1"/>
</dbReference>
<evidence type="ECO:0000256" key="5">
    <source>
        <dbReference type="ARBA" id="ARBA00022741"/>
    </source>
</evidence>
<dbReference type="NCBIfam" id="TIGR01525">
    <property type="entry name" value="ATPase-IB_hvy"/>
    <property type="match status" value="1"/>
</dbReference>
<gene>
    <name evidence="13" type="ORF">SAMN05444266_10779</name>
</gene>
<dbReference type="GO" id="GO:0005524">
    <property type="term" value="F:ATP binding"/>
    <property type="evidence" value="ECO:0007669"/>
    <property type="project" value="UniProtKB-UniRule"/>
</dbReference>
<dbReference type="Gene3D" id="2.70.150.10">
    <property type="entry name" value="Calcium-transporting ATPase, cytoplasmic transduction domain A"/>
    <property type="match status" value="1"/>
</dbReference>
<dbReference type="Proteomes" id="UP000184420">
    <property type="component" value="Unassembled WGS sequence"/>
</dbReference>
<feature type="domain" description="P-type ATPase A" evidence="11">
    <location>
        <begin position="229"/>
        <end position="330"/>
    </location>
</feature>
<dbReference type="InterPro" id="IPR036412">
    <property type="entry name" value="HAD-like_sf"/>
</dbReference>
<dbReference type="GO" id="GO:0005886">
    <property type="term" value="C:plasma membrane"/>
    <property type="evidence" value="ECO:0007669"/>
    <property type="project" value="UniProtKB-SubCell"/>
</dbReference>
<evidence type="ECO:0000256" key="4">
    <source>
        <dbReference type="ARBA" id="ARBA00022723"/>
    </source>
</evidence>
<keyword evidence="7" id="KW-1278">Translocase</keyword>
<dbReference type="GO" id="GO:0055070">
    <property type="term" value="P:copper ion homeostasis"/>
    <property type="evidence" value="ECO:0007669"/>
    <property type="project" value="TreeGrafter"/>
</dbReference>
<dbReference type="PROSITE" id="PS00154">
    <property type="entry name" value="ATPASE_E1_E2"/>
    <property type="match status" value="1"/>
</dbReference>
<protein>
    <submittedName>
        <fullName evidence="13">Cu+-exporting ATPase</fullName>
    </submittedName>
</protein>
<evidence type="ECO:0000256" key="1">
    <source>
        <dbReference type="ARBA" id="ARBA00004127"/>
    </source>
</evidence>
<dbReference type="FunFam" id="2.70.150.10:FF:000002">
    <property type="entry name" value="Copper-transporting ATPase 1, putative"/>
    <property type="match status" value="1"/>
</dbReference>
<evidence type="ECO:0000256" key="3">
    <source>
        <dbReference type="ARBA" id="ARBA00022692"/>
    </source>
</evidence>
<dbReference type="EMBL" id="FRBL01000007">
    <property type="protein sequence ID" value="SHM23428.1"/>
    <property type="molecule type" value="Genomic_DNA"/>
</dbReference>
<dbReference type="PROSITE" id="PS01047">
    <property type="entry name" value="HMA_1"/>
    <property type="match status" value="1"/>
</dbReference>
<keyword evidence="3 10" id="KW-0812">Transmembrane</keyword>
<keyword evidence="9 10" id="KW-0472">Membrane</keyword>
<comment type="subcellular location">
    <subcellularLocation>
        <location evidence="10">Cell membrane</location>
    </subcellularLocation>
    <subcellularLocation>
        <location evidence="1">Endomembrane system</location>
        <topology evidence="1">Multi-pass membrane protein</topology>
    </subcellularLocation>
</comment>
<evidence type="ECO:0000256" key="8">
    <source>
        <dbReference type="ARBA" id="ARBA00022989"/>
    </source>
</evidence>
<comment type="similarity">
    <text evidence="2 10">Belongs to the cation transport ATPase (P-type) (TC 3.A.3) family. Type IB subfamily.</text>
</comment>
<organism evidence="13 14">
    <name type="scientific">Chitinophaga jiangningensis</name>
    <dbReference type="NCBI Taxonomy" id="1419482"/>
    <lineage>
        <taxon>Bacteria</taxon>
        <taxon>Pseudomonadati</taxon>
        <taxon>Bacteroidota</taxon>
        <taxon>Chitinophagia</taxon>
        <taxon>Chitinophagales</taxon>
        <taxon>Chitinophagaceae</taxon>
        <taxon>Chitinophaga</taxon>
    </lineage>
</organism>
<keyword evidence="5 10" id="KW-0547">Nucleotide-binding</keyword>
<feature type="transmembrane region" description="Helical" evidence="10">
    <location>
        <begin position="164"/>
        <end position="184"/>
    </location>
</feature>
<dbReference type="AlphaFoldDB" id="A0A1M7H4W5"/>
<dbReference type="CDD" id="cd00371">
    <property type="entry name" value="HMA"/>
    <property type="match status" value="1"/>
</dbReference>
<dbReference type="NCBIfam" id="TIGR01512">
    <property type="entry name" value="ATPase-IB2_Cd"/>
    <property type="match status" value="1"/>
</dbReference>
<dbReference type="Gene3D" id="3.30.70.100">
    <property type="match status" value="1"/>
</dbReference>
<dbReference type="NCBIfam" id="TIGR01494">
    <property type="entry name" value="ATPase_P-type"/>
    <property type="match status" value="1"/>
</dbReference>
<proteinExistence type="inferred from homology"/>
<feature type="transmembrane region" description="Helical" evidence="10">
    <location>
        <begin position="380"/>
        <end position="405"/>
    </location>
</feature>
<sequence length="721" mass="79142">MLCCINNLNKESIQRYLCVKMTPISCKVEGMHCTNCALSVSKYLEKKGMQEVNVSFATEEVSFNLPAGGDSAAVLEGINQMGFRVVLPDQAPARVSPYSTLSFKFICCLIFTLPLMLHMWVNWPWLHNPWVQLALTLPVYITGMLHFGKSAIRSLMNRMANMDVLVTLGATAAFVYSFVGTIIYQDHSYLFYETTAAILTLVFLGNWLEERSVKQTTSAITDLAKMQITTARLIHTENGHEHIHEVDNRTLKTGDCVLVNTGDKIPMDGTVYWGNALVDESMITGESEPVAKKEKDKVIGGTMLEDGSVKVFITATGKDTVLSYIIELVKQAQNDKPPMQKLADRISAIFVPLVLSIALLTFLGWYFVGHTTFGTAMMRSIAVLVIACPCAMGLATPAAVMVGLGRAAKNGILIKGGHTLELFKDIRQIVFDKTGTLTTGKLQMGQYHYEQLTESEFKQVVYSLEKYSSHPIARSIVNLWKSAGEYPLQQVREHKGLGMRASDKAGNEWQLGSFKMAGNAATDDSHQLYLLKNGLLIGWIDFIDEIRPEAPTVVAELVKMGIKPILLSGDTQRKCRELAAQVGITEIYAEQSPAQKLQQITTLMETAPTAMVGDGINDAPALSKATIGISLSDATQVAMQSANVVLLNNHLGALPLALGLGKHTYLTIKQNLFWAFIYNIIAIPFAALGFLNPIMGAGVMGLSDVILAVNSVRLRYKRVTN</sequence>
<dbReference type="NCBIfam" id="TIGR01511">
    <property type="entry name" value="ATPase-IB1_Cu"/>
    <property type="match status" value="1"/>
</dbReference>
<feature type="transmembrane region" description="Helical" evidence="10">
    <location>
        <begin position="346"/>
        <end position="368"/>
    </location>
</feature>
<keyword evidence="10" id="KW-1003">Cell membrane</keyword>
<feature type="transmembrane region" description="Helical" evidence="10">
    <location>
        <begin position="672"/>
        <end position="691"/>
    </location>
</feature>
<dbReference type="InterPro" id="IPR023298">
    <property type="entry name" value="ATPase_P-typ_TM_dom_sf"/>
</dbReference>
<evidence type="ECO:0000256" key="6">
    <source>
        <dbReference type="ARBA" id="ARBA00022840"/>
    </source>
</evidence>
<dbReference type="InterPro" id="IPR017969">
    <property type="entry name" value="Heavy-metal-associated_CS"/>
</dbReference>
<keyword evidence="6 10" id="KW-0067">ATP-binding</keyword>
<evidence type="ECO:0000256" key="2">
    <source>
        <dbReference type="ARBA" id="ARBA00006024"/>
    </source>
</evidence>
<evidence type="ECO:0000313" key="13">
    <source>
        <dbReference type="EMBL" id="SHM23428.1"/>
    </source>
</evidence>
<keyword evidence="4 10" id="KW-0479">Metal-binding</keyword>
<evidence type="ECO:0000256" key="7">
    <source>
        <dbReference type="ARBA" id="ARBA00022967"/>
    </source>
</evidence>
<dbReference type="InterPro" id="IPR059000">
    <property type="entry name" value="ATPase_P-type_domA"/>
</dbReference>
<name>A0A1M7H4W5_9BACT</name>
<dbReference type="InterPro" id="IPR001757">
    <property type="entry name" value="P_typ_ATPase"/>
</dbReference>
<feature type="transmembrane region" description="Helical" evidence="10">
    <location>
        <begin position="190"/>
        <end position="208"/>
    </location>
</feature>
<dbReference type="Pfam" id="PF00403">
    <property type="entry name" value="HMA"/>
    <property type="match status" value="1"/>
</dbReference>
<feature type="domain" description="HMA" evidence="12">
    <location>
        <begin position="27"/>
        <end position="65"/>
    </location>
</feature>
<evidence type="ECO:0000259" key="12">
    <source>
        <dbReference type="Pfam" id="PF00403"/>
    </source>
</evidence>
<evidence type="ECO:0000256" key="9">
    <source>
        <dbReference type="ARBA" id="ARBA00023136"/>
    </source>
</evidence>
<dbReference type="SUPFAM" id="SSF81665">
    <property type="entry name" value="Calcium ATPase, transmembrane domain M"/>
    <property type="match status" value="1"/>
</dbReference>
<accession>A0A1M7H4W5</accession>
<dbReference type="Pfam" id="PF00702">
    <property type="entry name" value="Hydrolase"/>
    <property type="match status" value="1"/>
</dbReference>
<feature type="transmembrane region" description="Helical" evidence="10">
    <location>
        <begin position="133"/>
        <end position="152"/>
    </location>
</feature>
<keyword evidence="14" id="KW-1185">Reference proteome</keyword>
<keyword evidence="8 10" id="KW-1133">Transmembrane helix</keyword>
<dbReference type="InterPro" id="IPR036163">
    <property type="entry name" value="HMA_dom_sf"/>
</dbReference>
<evidence type="ECO:0000313" key="14">
    <source>
        <dbReference type="Proteomes" id="UP000184420"/>
    </source>
</evidence>